<evidence type="ECO:0000313" key="7">
    <source>
        <dbReference type="Proteomes" id="UP000694941"/>
    </source>
</evidence>
<dbReference type="PANTHER" id="PTHR32194">
    <property type="entry name" value="METALLOPROTEASE TLDD"/>
    <property type="match status" value="1"/>
</dbReference>
<dbReference type="RefSeq" id="XP_013792807.2">
    <property type="nucleotide sequence ID" value="XM_013937353.2"/>
</dbReference>
<reference evidence="8" key="1">
    <citation type="submission" date="2025-08" db="UniProtKB">
        <authorList>
            <consortium name="RefSeq"/>
        </authorList>
    </citation>
    <scope>IDENTIFICATION</scope>
    <source>
        <tissue evidence="8">Muscle</tissue>
    </source>
</reference>
<evidence type="ECO:0000256" key="6">
    <source>
        <dbReference type="RuleBase" id="RU004203"/>
    </source>
</evidence>
<keyword evidence="6" id="KW-0539">Nucleus</keyword>
<evidence type="ECO:0000256" key="5">
    <source>
        <dbReference type="ARBA" id="ARBA00026071"/>
    </source>
</evidence>
<organism evidence="7 8">
    <name type="scientific">Limulus polyphemus</name>
    <name type="common">Atlantic horseshoe crab</name>
    <dbReference type="NCBI Taxonomy" id="6850"/>
    <lineage>
        <taxon>Eukaryota</taxon>
        <taxon>Metazoa</taxon>
        <taxon>Ecdysozoa</taxon>
        <taxon>Arthropoda</taxon>
        <taxon>Chelicerata</taxon>
        <taxon>Merostomata</taxon>
        <taxon>Xiphosura</taxon>
        <taxon>Limulidae</taxon>
        <taxon>Limulus</taxon>
    </lineage>
</organism>
<evidence type="ECO:0000256" key="2">
    <source>
        <dbReference type="ARBA" id="ARBA00022942"/>
    </source>
</evidence>
<comment type="subunit">
    <text evidence="6">Component of the proteasome complex.</text>
</comment>
<keyword evidence="2 6" id="KW-0647">Proteasome</keyword>
<dbReference type="InterPro" id="IPR029055">
    <property type="entry name" value="Ntn_hydrolases_N"/>
</dbReference>
<evidence type="ECO:0000256" key="4">
    <source>
        <dbReference type="ARBA" id="ARBA00024953"/>
    </source>
</evidence>
<protein>
    <recommendedName>
        <fullName evidence="6">Proteasome subunit beta</fullName>
    </recommendedName>
</protein>
<keyword evidence="1 6" id="KW-0963">Cytoplasm</keyword>
<dbReference type="Gene3D" id="3.60.20.10">
    <property type="entry name" value="Glutamine Phosphoribosylpyrophosphate, subunit 1, domain 1"/>
    <property type="match status" value="1"/>
</dbReference>
<comment type="similarity">
    <text evidence="6">Belongs to the peptidase T1B family.</text>
</comment>
<dbReference type="PROSITE" id="PS00854">
    <property type="entry name" value="PROTEASOME_BETA_1"/>
    <property type="match status" value="1"/>
</dbReference>
<dbReference type="InterPro" id="IPR001353">
    <property type="entry name" value="Proteasome_sua/b"/>
</dbReference>
<accession>A0ABM1C1Y9</accession>
<dbReference type="Proteomes" id="UP000694941">
    <property type="component" value="Unplaced"/>
</dbReference>
<dbReference type="PANTHER" id="PTHR32194:SF3">
    <property type="entry name" value="PROTEASOME SUBUNIT BETA"/>
    <property type="match status" value="1"/>
</dbReference>
<dbReference type="InterPro" id="IPR023333">
    <property type="entry name" value="Proteasome_suB-type"/>
</dbReference>
<comment type="function">
    <text evidence="6">Component of the proteasome, a multicatalytic proteinase complex which is characterized by its ability to cleave peptides with Arg, Phe, Tyr, Leu, and Glu adjacent to the leaving group at neutral or slightly basic pH. The proteasome has an ATP-dependent proteolytic activity.</text>
</comment>
<comment type="function">
    <text evidence="4">Non-catalytic component of the proteasome, a multicatalytic proteinase complex which is characterized by its ability to cleave peptides with Arg, Phe, Tyr, Leu, and Glu adjacent to the leaving group at neutral or slightly basic pH. The proteasome has an ATP-dependent proteolytic activity.</text>
</comment>
<dbReference type="InterPro" id="IPR016050">
    <property type="entry name" value="Proteasome_bsu_CS"/>
</dbReference>
<comment type="subcellular location">
    <subcellularLocation>
        <location evidence="6">Cytoplasm</location>
    </subcellularLocation>
    <subcellularLocation>
        <location evidence="6">Nucleus</location>
    </subcellularLocation>
</comment>
<keyword evidence="3" id="KW-0865">Zymogen</keyword>
<dbReference type="SUPFAM" id="SSF56235">
    <property type="entry name" value="N-terminal nucleophile aminohydrolases (Ntn hydrolases)"/>
    <property type="match status" value="1"/>
</dbReference>
<evidence type="ECO:0000256" key="3">
    <source>
        <dbReference type="ARBA" id="ARBA00023145"/>
    </source>
</evidence>
<dbReference type="PROSITE" id="PS51476">
    <property type="entry name" value="PROTEASOME_BETA_2"/>
    <property type="match status" value="1"/>
</dbReference>
<comment type="subunit">
    <text evidence="5">The 26S proteasome consists of a 20S proteasome core and two 19S regulatory subunits. The 20S proteasome core is composed of 28 subunits that are arranged in four stacked rings, resulting in a barrel-shaped structure. The two end rings are each formed by seven alpha subunits, and the two central rings are each formed by seven beta subunits. The catalytic chamber with the active sites is on the inside of the barrel.</text>
</comment>
<evidence type="ECO:0000313" key="8">
    <source>
        <dbReference type="RefSeq" id="XP_013792807.2"/>
    </source>
</evidence>
<dbReference type="Pfam" id="PF00227">
    <property type="entry name" value="Proteasome"/>
    <property type="match status" value="1"/>
</dbReference>
<gene>
    <name evidence="8" type="primary">LOC106476720</name>
</gene>
<dbReference type="GeneID" id="106476720"/>
<sequence length="196" mass="22067">MALAEVCGVTLNYLDKRLYEEKGVSEPFLELTEESFLNHTQLSFPDFSDPVEKLKKFTVDEHGKGIKIHYDKGTTTLAFKYKGGVVVAVDSRATGGQYIGSQTVKKIIEINDYLLGTMAGGAADCVYWERVLAERCRIYELRNRERISVAAASKLLANILYNYKGMGLSMGVMIAGWDKRGPGLYYIDRQVFNRKE</sequence>
<keyword evidence="7" id="KW-1185">Reference proteome</keyword>
<name>A0ABM1C1Y9_LIMPO</name>
<evidence type="ECO:0000256" key="1">
    <source>
        <dbReference type="ARBA" id="ARBA00022490"/>
    </source>
</evidence>
<proteinExistence type="inferred from homology"/>